<evidence type="ECO:0000256" key="3">
    <source>
        <dbReference type="ARBA" id="ARBA00023015"/>
    </source>
</evidence>
<evidence type="ECO:0000256" key="2">
    <source>
        <dbReference type="ARBA" id="ARBA00023012"/>
    </source>
</evidence>
<organism evidence="10 11">
    <name type="scientific">Paenibacillus gyeongsangnamensis</name>
    <dbReference type="NCBI Taxonomy" id="3388067"/>
    <lineage>
        <taxon>Bacteria</taxon>
        <taxon>Bacillati</taxon>
        <taxon>Bacillota</taxon>
        <taxon>Bacilli</taxon>
        <taxon>Bacillales</taxon>
        <taxon>Paenibacillaceae</taxon>
        <taxon>Paenibacillus</taxon>
    </lineage>
</organism>
<dbReference type="PANTHER" id="PTHR48111:SF1">
    <property type="entry name" value="TWO-COMPONENT RESPONSE REGULATOR ORR33"/>
    <property type="match status" value="1"/>
</dbReference>
<dbReference type="InterPro" id="IPR039420">
    <property type="entry name" value="WalR-like"/>
</dbReference>
<feature type="DNA-binding region" description="OmpR/PhoB-type" evidence="7">
    <location>
        <begin position="134"/>
        <end position="231"/>
    </location>
</feature>
<evidence type="ECO:0000313" key="11">
    <source>
        <dbReference type="Proteomes" id="UP001527882"/>
    </source>
</evidence>
<reference evidence="10 11" key="1">
    <citation type="submission" date="2022-12" db="EMBL/GenBank/DDBJ databases">
        <title>Draft genome sequence of Paenibacillus sp. dW9.</title>
        <authorList>
            <person name="Choi E.-W."/>
            <person name="Kim D.-U."/>
        </authorList>
    </citation>
    <scope>NUCLEOTIDE SEQUENCE [LARGE SCALE GENOMIC DNA]</scope>
    <source>
        <strain evidence="11">dW9</strain>
    </source>
</reference>
<sequence>MKPHILLIEKDPCIASLLSYPLQREGYEIHCSEQKQSGLIEAKRKIYDLIVYDLENPETEGMEFYQKLRQHHIQAPVVLLSANASEEFISGCLRIGAEDCIIKPFGVELFLARIYAVLRRFKDMQHLPVPEQEVSPINLGSLTLFPDKYEATCDGRSLQLSAKEFELLLYLAERKGAVVSRNELATEFWDTTNPKNCRKVDVYMSSIRKKFETLSEVSIQAVRGRGYKIVN</sequence>
<feature type="domain" description="OmpR/PhoB-type" evidence="9">
    <location>
        <begin position="134"/>
        <end position="231"/>
    </location>
</feature>
<dbReference type="CDD" id="cd00383">
    <property type="entry name" value="trans_reg_C"/>
    <property type="match status" value="1"/>
</dbReference>
<accession>A0ABT4QA51</accession>
<feature type="domain" description="Response regulatory" evidence="8">
    <location>
        <begin position="4"/>
        <end position="118"/>
    </location>
</feature>
<keyword evidence="4 7" id="KW-0238">DNA-binding</keyword>
<dbReference type="PROSITE" id="PS50110">
    <property type="entry name" value="RESPONSE_REGULATORY"/>
    <property type="match status" value="1"/>
</dbReference>
<dbReference type="RefSeq" id="WP_269882293.1">
    <property type="nucleotide sequence ID" value="NZ_JAQAGZ010000009.1"/>
</dbReference>
<evidence type="ECO:0000313" key="10">
    <source>
        <dbReference type="EMBL" id="MCZ8513769.1"/>
    </source>
</evidence>
<dbReference type="Gene3D" id="3.40.50.2300">
    <property type="match status" value="1"/>
</dbReference>
<evidence type="ECO:0000256" key="4">
    <source>
        <dbReference type="ARBA" id="ARBA00023125"/>
    </source>
</evidence>
<feature type="modified residue" description="4-aspartylphosphate" evidence="6">
    <location>
        <position position="53"/>
    </location>
</feature>
<dbReference type="Pfam" id="PF00072">
    <property type="entry name" value="Response_reg"/>
    <property type="match status" value="1"/>
</dbReference>
<dbReference type="InterPro" id="IPR016032">
    <property type="entry name" value="Sig_transdc_resp-reg_C-effctor"/>
</dbReference>
<evidence type="ECO:0000259" key="9">
    <source>
        <dbReference type="PROSITE" id="PS51755"/>
    </source>
</evidence>
<dbReference type="InterPro" id="IPR011006">
    <property type="entry name" value="CheY-like_superfamily"/>
</dbReference>
<dbReference type="SMART" id="SM00862">
    <property type="entry name" value="Trans_reg_C"/>
    <property type="match status" value="1"/>
</dbReference>
<keyword evidence="3" id="KW-0805">Transcription regulation</keyword>
<comment type="caution">
    <text evidence="10">The sequence shown here is derived from an EMBL/GenBank/DDBJ whole genome shotgun (WGS) entry which is preliminary data.</text>
</comment>
<dbReference type="EMBL" id="JAQAGZ010000009">
    <property type="protein sequence ID" value="MCZ8513769.1"/>
    <property type="molecule type" value="Genomic_DNA"/>
</dbReference>
<dbReference type="Proteomes" id="UP001527882">
    <property type="component" value="Unassembled WGS sequence"/>
</dbReference>
<evidence type="ECO:0000256" key="7">
    <source>
        <dbReference type="PROSITE-ProRule" id="PRU01091"/>
    </source>
</evidence>
<evidence type="ECO:0000256" key="1">
    <source>
        <dbReference type="ARBA" id="ARBA00022553"/>
    </source>
</evidence>
<evidence type="ECO:0000259" key="8">
    <source>
        <dbReference type="PROSITE" id="PS50110"/>
    </source>
</evidence>
<name>A0ABT4QA51_9BACL</name>
<keyword evidence="11" id="KW-1185">Reference proteome</keyword>
<evidence type="ECO:0000256" key="5">
    <source>
        <dbReference type="ARBA" id="ARBA00023163"/>
    </source>
</evidence>
<dbReference type="InterPro" id="IPR001867">
    <property type="entry name" value="OmpR/PhoB-type_DNA-bd"/>
</dbReference>
<dbReference type="PROSITE" id="PS51755">
    <property type="entry name" value="OMPR_PHOB"/>
    <property type="match status" value="1"/>
</dbReference>
<dbReference type="SMART" id="SM00448">
    <property type="entry name" value="REC"/>
    <property type="match status" value="1"/>
</dbReference>
<dbReference type="InterPro" id="IPR001789">
    <property type="entry name" value="Sig_transdc_resp-reg_receiver"/>
</dbReference>
<dbReference type="PANTHER" id="PTHR48111">
    <property type="entry name" value="REGULATOR OF RPOS"/>
    <property type="match status" value="1"/>
</dbReference>
<protein>
    <submittedName>
        <fullName evidence="10">Response regulator transcription factor</fullName>
    </submittedName>
</protein>
<dbReference type="Pfam" id="PF00486">
    <property type="entry name" value="Trans_reg_C"/>
    <property type="match status" value="1"/>
</dbReference>
<dbReference type="Gene3D" id="1.10.10.10">
    <property type="entry name" value="Winged helix-like DNA-binding domain superfamily/Winged helix DNA-binding domain"/>
    <property type="match status" value="1"/>
</dbReference>
<dbReference type="InterPro" id="IPR036388">
    <property type="entry name" value="WH-like_DNA-bd_sf"/>
</dbReference>
<dbReference type="SUPFAM" id="SSF46894">
    <property type="entry name" value="C-terminal effector domain of the bipartite response regulators"/>
    <property type="match status" value="1"/>
</dbReference>
<keyword evidence="1 6" id="KW-0597">Phosphoprotein</keyword>
<keyword evidence="5" id="KW-0804">Transcription</keyword>
<gene>
    <name evidence="10" type="ORF">O9H85_15275</name>
</gene>
<dbReference type="SUPFAM" id="SSF52172">
    <property type="entry name" value="CheY-like"/>
    <property type="match status" value="1"/>
</dbReference>
<evidence type="ECO:0000256" key="6">
    <source>
        <dbReference type="PROSITE-ProRule" id="PRU00169"/>
    </source>
</evidence>
<proteinExistence type="predicted"/>
<keyword evidence="2" id="KW-0902">Two-component regulatory system</keyword>